<feature type="domain" description="YknX-like C-terminal permuted SH3-like" evidence="4">
    <location>
        <begin position="282"/>
        <end position="349"/>
    </location>
</feature>
<evidence type="ECO:0000259" key="4">
    <source>
        <dbReference type="Pfam" id="PF25989"/>
    </source>
</evidence>
<dbReference type="RefSeq" id="WP_249247638.1">
    <property type="nucleotide sequence ID" value="NZ_JAKIKT010000001.1"/>
</dbReference>
<reference evidence="5 6" key="1">
    <citation type="submission" date="2022-01" db="EMBL/GenBank/DDBJ databases">
        <title>Whole genome-based taxonomy of the Shewanellaceae.</title>
        <authorList>
            <person name="Martin-Rodriguez A.J."/>
        </authorList>
    </citation>
    <scope>NUCLEOTIDE SEQUENCE [LARGE SCALE GENOMIC DNA]</scope>
    <source>
        <strain evidence="5 6">DSM 21332</strain>
    </source>
</reference>
<dbReference type="Gene3D" id="2.40.30.170">
    <property type="match status" value="1"/>
</dbReference>
<evidence type="ECO:0000313" key="6">
    <source>
        <dbReference type="Proteomes" id="UP001202831"/>
    </source>
</evidence>
<dbReference type="SUPFAM" id="SSF111369">
    <property type="entry name" value="HlyD-like secretion proteins"/>
    <property type="match status" value="1"/>
</dbReference>
<dbReference type="Pfam" id="PF25954">
    <property type="entry name" value="Beta-barrel_RND_2"/>
    <property type="match status" value="1"/>
</dbReference>
<evidence type="ECO:0000259" key="2">
    <source>
        <dbReference type="Pfam" id="PF25917"/>
    </source>
</evidence>
<evidence type="ECO:0000256" key="1">
    <source>
        <dbReference type="ARBA" id="ARBA00009477"/>
    </source>
</evidence>
<feature type="domain" description="Multidrug resistance protein MdtA-like barrel-sandwich hybrid" evidence="2">
    <location>
        <begin position="69"/>
        <end position="190"/>
    </location>
</feature>
<dbReference type="PANTHER" id="PTHR30469:SF13">
    <property type="entry name" value="HAE1 FAMILY EFFLUX PUMP MFP COMPONENT"/>
    <property type="match status" value="1"/>
</dbReference>
<keyword evidence="6" id="KW-1185">Reference proteome</keyword>
<dbReference type="InterPro" id="IPR058625">
    <property type="entry name" value="MdtA-like_BSH"/>
</dbReference>
<dbReference type="Pfam" id="PF25917">
    <property type="entry name" value="BSH_RND"/>
    <property type="match status" value="1"/>
</dbReference>
<dbReference type="Pfam" id="PF25989">
    <property type="entry name" value="YknX_C"/>
    <property type="match status" value="1"/>
</dbReference>
<gene>
    <name evidence="5" type="ORF">L2725_03295</name>
</gene>
<comment type="similarity">
    <text evidence="1">Belongs to the membrane fusion protein (MFP) (TC 8.A.1) family.</text>
</comment>
<accession>A0ABT0N314</accession>
<name>A0ABT0N314_9GAMM</name>
<sequence length="365" mass="39656">MKKASSPLLPLSLFTMFFLVCLGLFSPSLYAKPGHGGAAREVAVVTGLVEQETLAQHVTVIGKLAAKKSVELAPQVAGKVSHILVTDNQKVSKDQVLFELDHARAQAAEDEALAYLKDEQRKLTEFEKLKDSDAVTQSEIDAQRAKVAMAKARLEAAAAERDYHNVKAPFDGHVGLIDFSEGKMVTTGSELVTLDDLSQLHLDLAVPEQYLSRLSRGMTVQARSQAWQTTLFNGQVVAIDPRVNPQTLNLTVRVAFDNPELKLMPGMMLSADIKLPAVTQAAIPVQALEYSGTKRFVYILGDDSKVKRTEVKLGARIGDKVLINDGVKVNDVIVVQGLVNMRDGVKVKVLPQQTANKVEVAGEHG</sequence>
<dbReference type="Gene3D" id="2.40.50.100">
    <property type="match status" value="1"/>
</dbReference>
<evidence type="ECO:0000259" key="3">
    <source>
        <dbReference type="Pfam" id="PF25954"/>
    </source>
</evidence>
<feature type="domain" description="CusB-like beta-barrel" evidence="3">
    <location>
        <begin position="202"/>
        <end position="273"/>
    </location>
</feature>
<dbReference type="EMBL" id="JAKIKT010000001">
    <property type="protein sequence ID" value="MCL2912818.1"/>
    <property type="molecule type" value="Genomic_DNA"/>
</dbReference>
<organism evidence="5 6">
    <name type="scientific">Shewanella corallii</name>
    <dbReference type="NCBI Taxonomy" id="560080"/>
    <lineage>
        <taxon>Bacteria</taxon>
        <taxon>Pseudomonadati</taxon>
        <taxon>Pseudomonadota</taxon>
        <taxon>Gammaproteobacteria</taxon>
        <taxon>Alteromonadales</taxon>
        <taxon>Shewanellaceae</taxon>
        <taxon>Shewanella</taxon>
    </lineage>
</organism>
<dbReference type="InterPro" id="IPR006143">
    <property type="entry name" value="RND_pump_MFP"/>
</dbReference>
<dbReference type="InterPro" id="IPR058792">
    <property type="entry name" value="Beta-barrel_RND_2"/>
</dbReference>
<evidence type="ECO:0000313" key="5">
    <source>
        <dbReference type="EMBL" id="MCL2912818.1"/>
    </source>
</evidence>
<dbReference type="Proteomes" id="UP001202831">
    <property type="component" value="Unassembled WGS sequence"/>
</dbReference>
<dbReference type="Gene3D" id="2.40.420.20">
    <property type="match status" value="1"/>
</dbReference>
<dbReference type="PANTHER" id="PTHR30469">
    <property type="entry name" value="MULTIDRUG RESISTANCE PROTEIN MDTA"/>
    <property type="match status" value="1"/>
</dbReference>
<comment type="caution">
    <text evidence="5">The sequence shown here is derived from an EMBL/GenBank/DDBJ whole genome shotgun (WGS) entry which is preliminary data.</text>
</comment>
<dbReference type="NCBIfam" id="TIGR01730">
    <property type="entry name" value="RND_mfp"/>
    <property type="match status" value="1"/>
</dbReference>
<dbReference type="Gene3D" id="1.10.287.470">
    <property type="entry name" value="Helix hairpin bin"/>
    <property type="match status" value="1"/>
</dbReference>
<protein>
    <submittedName>
        <fullName evidence="5">Efflux RND transporter periplasmic adaptor subunit</fullName>
    </submittedName>
</protein>
<dbReference type="InterPro" id="IPR058637">
    <property type="entry name" value="YknX-like_C"/>
</dbReference>
<proteinExistence type="inferred from homology"/>